<name>A0A5C5XM35_9PLAN</name>
<evidence type="ECO:0000256" key="2">
    <source>
        <dbReference type="ARBA" id="ARBA00023034"/>
    </source>
</evidence>
<evidence type="ECO:0000313" key="5">
    <source>
        <dbReference type="EMBL" id="TWT64266.1"/>
    </source>
</evidence>
<keyword evidence="6" id="KW-1185">Reference proteome</keyword>
<dbReference type="OrthoDB" id="514319at2"/>
<dbReference type="RefSeq" id="WP_146505991.1">
    <property type="nucleotide sequence ID" value="NZ_SJPG01000001.1"/>
</dbReference>
<keyword evidence="3" id="KW-0446">Lipid-binding</keyword>
<dbReference type="Proteomes" id="UP000316095">
    <property type="component" value="Unassembled WGS sequence"/>
</dbReference>
<dbReference type="AlphaFoldDB" id="A0A5C5XM35"/>
<organism evidence="5 6">
    <name type="scientific">Rubinisphaera italica</name>
    <dbReference type="NCBI Taxonomy" id="2527969"/>
    <lineage>
        <taxon>Bacteria</taxon>
        <taxon>Pseudomonadati</taxon>
        <taxon>Planctomycetota</taxon>
        <taxon>Planctomycetia</taxon>
        <taxon>Planctomycetales</taxon>
        <taxon>Planctomycetaceae</taxon>
        <taxon>Rubinisphaera</taxon>
    </lineage>
</organism>
<dbReference type="GO" id="GO:0012505">
    <property type="term" value="C:endomembrane system"/>
    <property type="evidence" value="ECO:0007669"/>
    <property type="project" value="UniProtKB-ARBA"/>
</dbReference>
<dbReference type="GO" id="GO:0070273">
    <property type="term" value="F:phosphatidylinositol-4-phosphate binding"/>
    <property type="evidence" value="ECO:0007669"/>
    <property type="project" value="InterPro"/>
</dbReference>
<evidence type="ECO:0000256" key="3">
    <source>
        <dbReference type="ARBA" id="ARBA00023121"/>
    </source>
</evidence>
<gene>
    <name evidence="5" type="ORF">Pan54_50280</name>
</gene>
<dbReference type="Gene3D" id="1.10.3630.10">
    <property type="entry name" value="yeast vps74-n-term truncation variant domain like"/>
    <property type="match status" value="1"/>
</dbReference>
<comment type="subcellular location">
    <subcellularLocation>
        <location evidence="1">Golgi apparatus membrane</location>
        <topology evidence="1">Peripheral membrane protein</topology>
        <orientation evidence="1">Cytoplasmic side</orientation>
    </subcellularLocation>
</comment>
<dbReference type="EMBL" id="SJPG01000001">
    <property type="protein sequence ID" value="TWT64266.1"/>
    <property type="molecule type" value="Genomic_DNA"/>
</dbReference>
<evidence type="ECO:0008006" key="7">
    <source>
        <dbReference type="Google" id="ProtNLM"/>
    </source>
</evidence>
<evidence type="ECO:0000256" key="1">
    <source>
        <dbReference type="ARBA" id="ARBA00004255"/>
    </source>
</evidence>
<dbReference type="Pfam" id="PF05719">
    <property type="entry name" value="GPP34"/>
    <property type="match status" value="1"/>
</dbReference>
<sequence>MTESKPLHLYEELLLLALHDEKGTLNGGYIEHALAGAVLAELLLEDQIIIDDQANGLIKLQMDKEPDDPLFRKAYRLINLWQKPMSLEGLLSELANLSSLRYLATEQLCDRGVVENVEETILYIFSRNIYPTLNPAPEQEIVSRIRDGIFNDEAQLDPRTCALISLAHHTDYITAAISFHERAKHKARIEVIAKEELAGSATQKAIAACQAAVTASILMTTIMMSQVNT</sequence>
<proteinExistence type="predicted"/>
<accession>A0A5C5XM35</accession>
<protein>
    <recommendedName>
        <fullName evidence="7">Golgi phosphoprotein 3 (GPP34)</fullName>
    </recommendedName>
</protein>
<dbReference type="InterPro" id="IPR038261">
    <property type="entry name" value="GPP34-like_sf"/>
</dbReference>
<comment type="caution">
    <text evidence="5">The sequence shown here is derived from an EMBL/GenBank/DDBJ whole genome shotgun (WGS) entry which is preliminary data.</text>
</comment>
<evidence type="ECO:0000256" key="4">
    <source>
        <dbReference type="ARBA" id="ARBA00023136"/>
    </source>
</evidence>
<dbReference type="InterPro" id="IPR008628">
    <property type="entry name" value="GPP34-like"/>
</dbReference>
<keyword evidence="4" id="KW-0472">Membrane</keyword>
<evidence type="ECO:0000313" key="6">
    <source>
        <dbReference type="Proteomes" id="UP000316095"/>
    </source>
</evidence>
<reference evidence="5 6" key="1">
    <citation type="submission" date="2019-02" db="EMBL/GenBank/DDBJ databases">
        <title>Deep-cultivation of Planctomycetes and their phenomic and genomic characterization uncovers novel biology.</title>
        <authorList>
            <person name="Wiegand S."/>
            <person name="Jogler M."/>
            <person name="Boedeker C."/>
            <person name="Pinto D."/>
            <person name="Vollmers J."/>
            <person name="Rivas-Marin E."/>
            <person name="Kohn T."/>
            <person name="Peeters S.H."/>
            <person name="Heuer A."/>
            <person name="Rast P."/>
            <person name="Oberbeckmann S."/>
            <person name="Bunk B."/>
            <person name="Jeske O."/>
            <person name="Meyerdierks A."/>
            <person name="Storesund J.E."/>
            <person name="Kallscheuer N."/>
            <person name="Luecker S."/>
            <person name="Lage O.M."/>
            <person name="Pohl T."/>
            <person name="Merkel B.J."/>
            <person name="Hornburger P."/>
            <person name="Mueller R.-W."/>
            <person name="Bruemmer F."/>
            <person name="Labrenz M."/>
            <person name="Spormann A.M."/>
            <person name="Op Den Camp H."/>
            <person name="Overmann J."/>
            <person name="Amann R."/>
            <person name="Jetten M.S.M."/>
            <person name="Mascher T."/>
            <person name="Medema M.H."/>
            <person name="Devos D.P."/>
            <person name="Kaster A.-K."/>
            <person name="Ovreas L."/>
            <person name="Rohde M."/>
            <person name="Galperin M.Y."/>
            <person name="Jogler C."/>
        </authorList>
    </citation>
    <scope>NUCLEOTIDE SEQUENCE [LARGE SCALE GENOMIC DNA]</scope>
    <source>
        <strain evidence="5 6">Pan54</strain>
    </source>
</reference>
<keyword evidence="2" id="KW-0333">Golgi apparatus</keyword>
<dbReference type="GO" id="GO:0005737">
    <property type="term" value="C:cytoplasm"/>
    <property type="evidence" value="ECO:0007669"/>
    <property type="project" value="UniProtKB-ARBA"/>
</dbReference>